<sequence length="282" mass="28775">MKFISFRSMWKIRVISFSLLLMLLSFQTHAAIPETIGYQGFLRDATNAPVNTTTNITFSLYITAADPTPIWSETQAVDVNQGAFSVTLGSSIPLGSIDFNNPLFLGIQVATDPEMTPRQTLTSVPYALRALSADTADGVSPGSITAVDIGEICTQGEILVYDTTTGWACGTAPQGPIGLPGLNGAQGLAGLPGVQGNTGPPGAQGPRGARGLAGSSGPQGAQGSPGPAVSTSAICSTVSTSPNQCRRICRDSRVVASAPGSCTITSDTGSCTGTGRCCVCAP</sequence>
<dbReference type="Pfam" id="PF01391">
    <property type="entry name" value="Collagen"/>
    <property type="match status" value="1"/>
</dbReference>
<proteinExistence type="predicted"/>
<dbReference type="InterPro" id="IPR008160">
    <property type="entry name" value="Collagen"/>
</dbReference>
<evidence type="ECO:0000313" key="2">
    <source>
        <dbReference type="EMBL" id="VAW55756.1"/>
    </source>
</evidence>
<evidence type="ECO:0008006" key="3">
    <source>
        <dbReference type="Google" id="ProtNLM"/>
    </source>
</evidence>
<feature type="region of interest" description="Disordered" evidence="1">
    <location>
        <begin position="190"/>
        <end position="228"/>
    </location>
</feature>
<feature type="compositionally biased region" description="Low complexity" evidence="1">
    <location>
        <begin position="200"/>
        <end position="228"/>
    </location>
</feature>
<dbReference type="AlphaFoldDB" id="A0A3B0XGM6"/>
<organism evidence="2">
    <name type="scientific">hydrothermal vent metagenome</name>
    <dbReference type="NCBI Taxonomy" id="652676"/>
    <lineage>
        <taxon>unclassified sequences</taxon>
        <taxon>metagenomes</taxon>
        <taxon>ecological metagenomes</taxon>
    </lineage>
</organism>
<protein>
    <recommendedName>
        <fullName evidence="3">Phage tail fiber protein</fullName>
    </recommendedName>
</protein>
<reference evidence="2" key="1">
    <citation type="submission" date="2018-06" db="EMBL/GenBank/DDBJ databases">
        <authorList>
            <person name="Zhirakovskaya E."/>
        </authorList>
    </citation>
    <scope>NUCLEOTIDE SEQUENCE</scope>
</reference>
<dbReference type="PANTHER" id="PTHR24637">
    <property type="entry name" value="COLLAGEN"/>
    <property type="match status" value="1"/>
</dbReference>
<gene>
    <name evidence="2" type="ORF">MNBD_GAMMA07-1013</name>
</gene>
<dbReference type="EMBL" id="UOFF01000110">
    <property type="protein sequence ID" value="VAW55756.1"/>
    <property type="molecule type" value="Genomic_DNA"/>
</dbReference>
<evidence type="ECO:0000256" key="1">
    <source>
        <dbReference type="SAM" id="MobiDB-lite"/>
    </source>
</evidence>
<dbReference type="PANTHER" id="PTHR24637:SF421">
    <property type="entry name" value="CUTICLE COLLAGEN DPY-2"/>
    <property type="match status" value="1"/>
</dbReference>
<accession>A0A3B0XGM6</accession>
<name>A0A3B0XGM6_9ZZZZ</name>